<feature type="compositionally biased region" description="Polar residues" evidence="4">
    <location>
        <begin position="1"/>
        <end position="10"/>
    </location>
</feature>
<protein>
    <recommendedName>
        <fullName evidence="7">Ankyrin repeat domain-containing protein</fullName>
    </recommendedName>
</protein>
<proteinExistence type="predicted"/>
<dbReference type="InterPro" id="IPR002110">
    <property type="entry name" value="Ankyrin_rpt"/>
</dbReference>
<evidence type="ECO:0000256" key="3">
    <source>
        <dbReference type="PROSITE-ProRule" id="PRU00023"/>
    </source>
</evidence>
<evidence type="ECO:0000256" key="2">
    <source>
        <dbReference type="ARBA" id="ARBA00023043"/>
    </source>
</evidence>
<accession>A0ABV2QCI6</accession>
<dbReference type="Proteomes" id="UP001549320">
    <property type="component" value="Unassembled WGS sequence"/>
</dbReference>
<dbReference type="PROSITE" id="PS50297">
    <property type="entry name" value="ANK_REP_REGION"/>
    <property type="match status" value="1"/>
</dbReference>
<dbReference type="PANTHER" id="PTHR24173">
    <property type="entry name" value="ANKYRIN REPEAT CONTAINING"/>
    <property type="match status" value="1"/>
</dbReference>
<evidence type="ECO:0000256" key="1">
    <source>
        <dbReference type="ARBA" id="ARBA00022737"/>
    </source>
</evidence>
<dbReference type="Gene3D" id="1.25.40.20">
    <property type="entry name" value="Ankyrin repeat-containing domain"/>
    <property type="match status" value="1"/>
</dbReference>
<dbReference type="SMART" id="SM00248">
    <property type="entry name" value="ANK"/>
    <property type="match status" value="3"/>
</dbReference>
<keyword evidence="2 3" id="KW-0040">ANK repeat</keyword>
<dbReference type="SUPFAM" id="SSF48403">
    <property type="entry name" value="Ankyrin repeat"/>
    <property type="match status" value="1"/>
</dbReference>
<reference evidence="5 6" key="1">
    <citation type="submission" date="2024-06" db="EMBL/GenBank/DDBJ databases">
        <title>Sorghum-associated microbial communities from plants grown in Nebraska, USA.</title>
        <authorList>
            <person name="Schachtman D."/>
        </authorList>
    </citation>
    <scope>NUCLEOTIDE SEQUENCE [LARGE SCALE GENOMIC DNA]</scope>
    <source>
        <strain evidence="5 6">2709</strain>
    </source>
</reference>
<evidence type="ECO:0008006" key="7">
    <source>
        <dbReference type="Google" id="ProtNLM"/>
    </source>
</evidence>
<dbReference type="InterPro" id="IPR036770">
    <property type="entry name" value="Ankyrin_rpt-contain_sf"/>
</dbReference>
<feature type="region of interest" description="Disordered" evidence="4">
    <location>
        <begin position="1"/>
        <end position="47"/>
    </location>
</feature>
<keyword evidence="6" id="KW-1185">Reference proteome</keyword>
<dbReference type="RefSeq" id="WP_354446029.1">
    <property type="nucleotide sequence ID" value="NZ_JBEPSH010000007.1"/>
</dbReference>
<dbReference type="PANTHER" id="PTHR24173:SF74">
    <property type="entry name" value="ANKYRIN REPEAT DOMAIN-CONTAINING PROTEIN 16"/>
    <property type="match status" value="1"/>
</dbReference>
<feature type="repeat" description="ANK" evidence="3">
    <location>
        <begin position="166"/>
        <end position="198"/>
    </location>
</feature>
<keyword evidence="1" id="KW-0677">Repeat</keyword>
<evidence type="ECO:0000313" key="6">
    <source>
        <dbReference type="Proteomes" id="UP001549320"/>
    </source>
</evidence>
<dbReference type="EMBL" id="JBEPSH010000007">
    <property type="protein sequence ID" value="MET4578632.1"/>
    <property type="molecule type" value="Genomic_DNA"/>
</dbReference>
<dbReference type="PROSITE" id="PS50088">
    <property type="entry name" value="ANK_REPEAT"/>
    <property type="match status" value="1"/>
</dbReference>
<name>A0ABV2QCI6_9BURK</name>
<sequence length="237" mass="25118">MNFPKSSQQHDLPRTMSSGAAASNQSSAAPAPNHAPPVRQVTTGPSAFDDSLQLSRAQSEQDVVCADGLAANLAEAELTVVFPEEVPPEMSEHDIRGKLLLAARHGDASTAKALAMRLGSPSELNSRDELGDTPLLLAVRNQHTETVKVFTQLLGSLKELTIFDAVGSTPLMIAAKNCDVQTAKLLVGSGAAIDAKGTLGFNAIMKAAEQTADLPYEEVIEFLINQVLESEQFRAQA</sequence>
<comment type="caution">
    <text evidence="5">The sequence shown here is derived from an EMBL/GenBank/DDBJ whole genome shotgun (WGS) entry which is preliminary data.</text>
</comment>
<feature type="compositionally biased region" description="Low complexity" evidence="4">
    <location>
        <begin position="17"/>
        <end position="32"/>
    </location>
</feature>
<evidence type="ECO:0000256" key="4">
    <source>
        <dbReference type="SAM" id="MobiDB-lite"/>
    </source>
</evidence>
<gene>
    <name evidence="5" type="ORF">ABIE13_003748</name>
</gene>
<evidence type="ECO:0000313" key="5">
    <source>
        <dbReference type="EMBL" id="MET4578632.1"/>
    </source>
</evidence>
<organism evidence="5 6">
    <name type="scientific">Ottowia thiooxydans</name>
    <dbReference type="NCBI Taxonomy" id="219182"/>
    <lineage>
        <taxon>Bacteria</taxon>
        <taxon>Pseudomonadati</taxon>
        <taxon>Pseudomonadota</taxon>
        <taxon>Betaproteobacteria</taxon>
        <taxon>Burkholderiales</taxon>
        <taxon>Comamonadaceae</taxon>
        <taxon>Ottowia</taxon>
    </lineage>
</organism>
<dbReference type="Pfam" id="PF12796">
    <property type="entry name" value="Ank_2"/>
    <property type="match status" value="1"/>
</dbReference>